<protein>
    <submittedName>
        <fullName evidence="2">Uncharacterized protein</fullName>
    </submittedName>
</protein>
<dbReference type="GeneID" id="75055457"/>
<evidence type="ECO:0000256" key="1">
    <source>
        <dbReference type="SAM" id="Phobius"/>
    </source>
</evidence>
<dbReference type="EMBL" id="CP035945">
    <property type="protein sequence ID" value="QBE99426.1"/>
    <property type="molecule type" value="Genomic_DNA"/>
</dbReference>
<dbReference type="Proteomes" id="UP000289794">
    <property type="component" value="Chromosome"/>
</dbReference>
<reference evidence="3 5" key="2">
    <citation type="submission" date="2019-04" db="EMBL/GenBank/DDBJ databases">
        <authorList>
            <person name="Schori C."/>
            <person name="Ahrens C."/>
        </authorList>
    </citation>
    <scope>NUCLEOTIDE SEQUENCE [LARGE SCALE GENOMIC DNA]</scope>
    <source>
        <strain evidence="3 5">DSM 2950</strain>
    </source>
</reference>
<evidence type="ECO:0000313" key="2">
    <source>
        <dbReference type="EMBL" id="QBE99426.1"/>
    </source>
</evidence>
<name>A0A4P6M4H0_9FIRM</name>
<dbReference type="RefSeq" id="WP_018598495.1">
    <property type="nucleotide sequence ID" value="NZ_AP031416.1"/>
</dbReference>
<evidence type="ECO:0000313" key="3">
    <source>
        <dbReference type="EMBL" id="QMW77422.1"/>
    </source>
</evidence>
<evidence type="ECO:0000313" key="5">
    <source>
        <dbReference type="Proteomes" id="UP000515789"/>
    </source>
</evidence>
<keyword evidence="1" id="KW-0812">Transmembrane</keyword>
<organism evidence="2 4">
    <name type="scientific">Blautia producta</name>
    <dbReference type="NCBI Taxonomy" id="33035"/>
    <lineage>
        <taxon>Bacteria</taxon>
        <taxon>Bacillati</taxon>
        <taxon>Bacillota</taxon>
        <taxon>Clostridia</taxon>
        <taxon>Lachnospirales</taxon>
        <taxon>Lachnospiraceae</taxon>
        <taxon>Blautia</taxon>
    </lineage>
</organism>
<dbReference type="AlphaFoldDB" id="A0A4P6M4H0"/>
<keyword evidence="1" id="KW-0472">Membrane</keyword>
<feature type="transmembrane region" description="Helical" evidence="1">
    <location>
        <begin position="189"/>
        <end position="207"/>
    </location>
</feature>
<keyword evidence="1" id="KW-1133">Transmembrane helix</keyword>
<proteinExistence type="predicted"/>
<dbReference type="KEGG" id="bpro:PMF13cell1_05002"/>
<feature type="transmembrane region" description="Helical" evidence="1">
    <location>
        <begin position="135"/>
        <end position="155"/>
    </location>
</feature>
<feature type="transmembrane region" description="Helical" evidence="1">
    <location>
        <begin position="51"/>
        <end position="78"/>
    </location>
</feature>
<feature type="transmembrane region" description="Helical" evidence="1">
    <location>
        <begin position="213"/>
        <end position="232"/>
    </location>
</feature>
<dbReference type="Proteomes" id="UP000515789">
    <property type="component" value="Chromosome"/>
</dbReference>
<feature type="transmembrane region" description="Helical" evidence="1">
    <location>
        <begin position="84"/>
        <end position="104"/>
    </location>
</feature>
<sequence>MTALLILKQKIKEFYGEHDTWILPILKFILAFGLFKGINTSLGFMGKLDNIFVVLILALICSVMPINAMTILGCVLIIGHCYAVGIEVAGFALLLMILLMILFLRFTSKDNVALVMTPVSFVFHIPAAVPIGCGLLRGPASAVPAGCGVILYYFMRLVKDKAGVLQGKETEAVQKLQILLDGLVKNQEMWLAIIAFAAVTLLVYLIRRSSFDYSWRIAVVTGAVVYIVLMLFGSMFMSITMEMGSVIIAGVVSAVIGLVIEFFVLGVDYSRSEVTQFEDDEYVYYVKAVPKSLVSQTRKSVKKFSSNKKSDDSDIDEYEDIEEKLEQDAAPVQHVSEEDFDFEKQLEESLKDL</sequence>
<evidence type="ECO:0000313" key="4">
    <source>
        <dbReference type="Proteomes" id="UP000289794"/>
    </source>
</evidence>
<accession>A0A4P6M4H0</accession>
<dbReference type="EMBL" id="CP039126">
    <property type="protein sequence ID" value="QMW77422.1"/>
    <property type="molecule type" value="Genomic_DNA"/>
</dbReference>
<reference evidence="2 4" key="1">
    <citation type="submission" date="2019-01" db="EMBL/GenBank/DDBJ databases">
        <title>PMF-metabolizing Aryl O-demethylase.</title>
        <authorList>
            <person name="Kim M."/>
        </authorList>
    </citation>
    <scope>NUCLEOTIDE SEQUENCE [LARGE SCALE GENOMIC DNA]</scope>
    <source>
        <strain evidence="2 4">PMF1</strain>
    </source>
</reference>
<feature type="transmembrane region" description="Helical" evidence="1">
    <location>
        <begin position="111"/>
        <end position="129"/>
    </location>
</feature>
<feature type="transmembrane region" description="Helical" evidence="1">
    <location>
        <begin position="244"/>
        <end position="267"/>
    </location>
</feature>
<feature type="transmembrane region" description="Helical" evidence="1">
    <location>
        <begin position="20"/>
        <end position="39"/>
    </location>
</feature>
<gene>
    <name evidence="3" type="ORF">E5259_07355</name>
    <name evidence="2" type="ORF">PMF13cell1_05002</name>
</gene>